<reference evidence="2 3" key="1">
    <citation type="submission" date="2019-09" db="EMBL/GenBank/DDBJ databases">
        <authorList>
            <person name="Ou C."/>
        </authorList>
    </citation>
    <scope>NUCLEOTIDE SEQUENCE [LARGE SCALE GENOMIC DNA]</scope>
    <source>
        <strain evidence="2">S2</strain>
        <tissue evidence="2">Leaf</tissue>
    </source>
</reference>
<name>A0A5N5GK82_9ROSA</name>
<evidence type="ECO:0000313" key="3">
    <source>
        <dbReference type="Proteomes" id="UP000327157"/>
    </source>
</evidence>
<evidence type="ECO:0008006" key="4">
    <source>
        <dbReference type="Google" id="ProtNLM"/>
    </source>
</evidence>
<dbReference type="Proteomes" id="UP000327157">
    <property type="component" value="Chromosome 3"/>
</dbReference>
<reference evidence="3" key="2">
    <citation type="submission" date="2019-10" db="EMBL/GenBank/DDBJ databases">
        <title>A de novo genome assembly of a pear dwarfing rootstock.</title>
        <authorList>
            <person name="Wang F."/>
            <person name="Wang J."/>
            <person name="Li S."/>
            <person name="Zhang Y."/>
            <person name="Fang M."/>
            <person name="Ma L."/>
            <person name="Zhao Y."/>
            <person name="Jiang S."/>
        </authorList>
    </citation>
    <scope>NUCLEOTIDE SEQUENCE [LARGE SCALE GENOMIC DNA]</scope>
</reference>
<organism evidence="2 3">
    <name type="scientific">Pyrus ussuriensis x Pyrus communis</name>
    <dbReference type="NCBI Taxonomy" id="2448454"/>
    <lineage>
        <taxon>Eukaryota</taxon>
        <taxon>Viridiplantae</taxon>
        <taxon>Streptophyta</taxon>
        <taxon>Embryophyta</taxon>
        <taxon>Tracheophyta</taxon>
        <taxon>Spermatophyta</taxon>
        <taxon>Magnoliopsida</taxon>
        <taxon>eudicotyledons</taxon>
        <taxon>Gunneridae</taxon>
        <taxon>Pentapetalae</taxon>
        <taxon>rosids</taxon>
        <taxon>fabids</taxon>
        <taxon>Rosales</taxon>
        <taxon>Rosaceae</taxon>
        <taxon>Amygdaloideae</taxon>
        <taxon>Maleae</taxon>
        <taxon>Pyrus</taxon>
    </lineage>
</organism>
<gene>
    <name evidence="2" type="ORF">D8674_022105</name>
</gene>
<proteinExistence type="predicted"/>
<accession>A0A5N5GK82</accession>
<reference evidence="2 3" key="3">
    <citation type="submission" date="2019-11" db="EMBL/GenBank/DDBJ databases">
        <title>A de novo genome assembly of a pear dwarfing rootstock.</title>
        <authorList>
            <person name="Wang F."/>
            <person name="Wang J."/>
            <person name="Li S."/>
            <person name="Zhang Y."/>
            <person name="Fang M."/>
            <person name="Ma L."/>
            <person name="Zhao Y."/>
            <person name="Jiang S."/>
        </authorList>
    </citation>
    <scope>NUCLEOTIDE SEQUENCE [LARGE SCALE GENOMIC DNA]</scope>
    <source>
        <strain evidence="2">S2</strain>
        <tissue evidence="2">Leaf</tissue>
    </source>
</reference>
<keyword evidence="3" id="KW-1185">Reference proteome</keyword>
<comment type="caution">
    <text evidence="2">The sequence shown here is derived from an EMBL/GenBank/DDBJ whole genome shotgun (WGS) entry which is preliminary data.</text>
</comment>
<feature type="region of interest" description="Disordered" evidence="1">
    <location>
        <begin position="69"/>
        <end position="106"/>
    </location>
</feature>
<sequence>MASYAMKGKAWSRKEDEALCRAYRWVSEDSVKGSSQTSKGVWTRWVLFKDPPQHRVGLTPMFRTASSAVDMDEDPSSGEGSIPRAMGQNKARRLKEKSKATDDYAT</sequence>
<feature type="compositionally biased region" description="Basic and acidic residues" evidence="1">
    <location>
        <begin position="97"/>
        <end position="106"/>
    </location>
</feature>
<dbReference type="OrthoDB" id="1571022at2759"/>
<evidence type="ECO:0000256" key="1">
    <source>
        <dbReference type="SAM" id="MobiDB-lite"/>
    </source>
</evidence>
<protein>
    <recommendedName>
        <fullName evidence="4">Myb-like domain-containing protein</fullName>
    </recommendedName>
</protein>
<dbReference type="EMBL" id="SMOL01000402">
    <property type="protein sequence ID" value="KAB2615517.1"/>
    <property type="molecule type" value="Genomic_DNA"/>
</dbReference>
<evidence type="ECO:0000313" key="2">
    <source>
        <dbReference type="EMBL" id="KAB2615517.1"/>
    </source>
</evidence>
<dbReference type="AlphaFoldDB" id="A0A5N5GK82"/>